<dbReference type="PANTHER" id="PTHR38697:SF1">
    <property type="entry name" value="NUCLEAR PORE COMPLEX PROTEIN SIMILAR TO S. CEREVISIAE NUP2 (EUROFUNG)"/>
    <property type="match status" value="1"/>
</dbReference>
<dbReference type="PANTHER" id="PTHR38697">
    <property type="entry name" value="NUCLEAR PORE COMPLEX PROTEIN SIMILAR TO S. CEREVISIAE NUP2 (EUROFUNG)"/>
    <property type="match status" value="1"/>
</dbReference>
<accession>A0A5C3NYU4</accession>
<keyword evidence="5" id="KW-0811">Translocation</keyword>
<dbReference type="InterPro" id="IPR011993">
    <property type="entry name" value="PH-like_dom_sf"/>
</dbReference>
<evidence type="ECO:0000256" key="2">
    <source>
        <dbReference type="ARBA" id="ARBA00022448"/>
    </source>
</evidence>
<comment type="subcellular location">
    <subcellularLocation>
        <location evidence="1">Nucleus</location>
        <location evidence="1">Nuclear pore complex</location>
    </subcellularLocation>
</comment>
<dbReference type="Proteomes" id="UP000308197">
    <property type="component" value="Unassembled WGS sequence"/>
</dbReference>
<evidence type="ECO:0000256" key="3">
    <source>
        <dbReference type="ARBA" id="ARBA00022816"/>
    </source>
</evidence>
<keyword evidence="7" id="KW-0539">Nucleus</keyword>
<evidence type="ECO:0000259" key="9">
    <source>
        <dbReference type="PROSITE" id="PS50196"/>
    </source>
</evidence>
<evidence type="ECO:0000256" key="6">
    <source>
        <dbReference type="ARBA" id="ARBA00023132"/>
    </source>
</evidence>
<dbReference type="GO" id="GO:0015031">
    <property type="term" value="P:protein transport"/>
    <property type="evidence" value="ECO:0007669"/>
    <property type="project" value="UniProtKB-KW"/>
</dbReference>
<keyword evidence="3" id="KW-0509">mRNA transport</keyword>
<evidence type="ECO:0000256" key="7">
    <source>
        <dbReference type="ARBA" id="ARBA00023242"/>
    </source>
</evidence>
<evidence type="ECO:0000256" key="5">
    <source>
        <dbReference type="ARBA" id="ARBA00023010"/>
    </source>
</evidence>
<feature type="compositionally biased region" description="Low complexity" evidence="8">
    <location>
        <begin position="438"/>
        <end position="447"/>
    </location>
</feature>
<gene>
    <name evidence="10" type="ORF">K466DRAFT_656266</name>
</gene>
<feature type="compositionally biased region" description="Low complexity" evidence="8">
    <location>
        <begin position="521"/>
        <end position="530"/>
    </location>
</feature>
<reference evidence="10 11" key="1">
    <citation type="journal article" date="2019" name="Nat. Ecol. Evol.">
        <title>Megaphylogeny resolves global patterns of mushroom evolution.</title>
        <authorList>
            <person name="Varga T."/>
            <person name="Krizsan K."/>
            <person name="Foldi C."/>
            <person name="Dima B."/>
            <person name="Sanchez-Garcia M."/>
            <person name="Sanchez-Ramirez S."/>
            <person name="Szollosi G.J."/>
            <person name="Szarkandi J.G."/>
            <person name="Papp V."/>
            <person name="Albert L."/>
            <person name="Andreopoulos W."/>
            <person name="Angelini C."/>
            <person name="Antonin V."/>
            <person name="Barry K.W."/>
            <person name="Bougher N.L."/>
            <person name="Buchanan P."/>
            <person name="Buyck B."/>
            <person name="Bense V."/>
            <person name="Catcheside P."/>
            <person name="Chovatia M."/>
            <person name="Cooper J."/>
            <person name="Damon W."/>
            <person name="Desjardin D."/>
            <person name="Finy P."/>
            <person name="Geml J."/>
            <person name="Haridas S."/>
            <person name="Hughes K."/>
            <person name="Justo A."/>
            <person name="Karasinski D."/>
            <person name="Kautmanova I."/>
            <person name="Kiss B."/>
            <person name="Kocsube S."/>
            <person name="Kotiranta H."/>
            <person name="LaButti K.M."/>
            <person name="Lechner B.E."/>
            <person name="Liimatainen K."/>
            <person name="Lipzen A."/>
            <person name="Lukacs Z."/>
            <person name="Mihaltcheva S."/>
            <person name="Morgado L.N."/>
            <person name="Niskanen T."/>
            <person name="Noordeloos M.E."/>
            <person name="Ohm R.A."/>
            <person name="Ortiz-Santana B."/>
            <person name="Ovrebo C."/>
            <person name="Racz N."/>
            <person name="Riley R."/>
            <person name="Savchenko A."/>
            <person name="Shiryaev A."/>
            <person name="Soop K."/>
            <person name="Spirin V."/>
            <person name="Szebenyi C."/>
            <person name="Tomsovsky M."/>
            <person name="Tulloss R.E."/>
            <person name="Uehling J."/>
            <person name="Grigoriev I.V."/>
            <person name="Vagvolgyi C."/>
            <person name="Papp T."/>
            <person name="Martin F.M."/>
            <person name="Miettinen O."/>
            <person name="Hibbett D.S."/>
            <person name="Nagy L.G."/>
        </authorList>
    </citation>
    <scope>NUCLEOTIDE SEQUENCE [LARGE SCALE GENOMIC DNA]</scope>
    <source>
        <strain evidence="10 11">HHB13444</strain>
    </source>
</reference>
<evidence type="ECO:0000256" key="8">
    <source>
        <dbReference type="SAM" id="MobiDB-lite"/>
    </source>
</evidence>
<keyword evidence="6" id="KW-0906">Nuclear pore complex</keyword>
<dbReference type="STRING" id="1314778.A0A5C3NYU4"/>
<keyword evidence="4" id="KW-0653">Protein transport</keyword>
<dbReference type="InterPro" id="IPR000156">
    <property type="entry name" value="Ran_bind_dom"/>
</dbReference>
<feature type="domain" description="RanBD1" evidence="9">
    <location>
        <begin position="552"/>
        <end position="621"/>
    </location>
</feature>
<dbReference type="Pfam" id="PF00638">
    <property type="entry name" value="Ran_BP1"/>
    <property type="match status" value="1"/>
</dbReference>
<sequence>MKRAAEKQLVKDHEDEGDEGSQEVSSGFRKADESTLASRPMRALPRRSMMMAQQAASSAPPPSSTEAPESAPPSKFASFSGFGPSGGTSSFSFSSAPSQPPGAPKLTPAMAASSPFSFSGTPTSQPSSTFAPSISSSASAATKAFASIVSSSSTPPEPKAAPAADMEVDKSEVDYYKALRGLNVSFLSAVSKAIESDPFVDVAALLERYKTLRVSVSSDKSTSVPPASTSTPKTSEAPKPTPPPSFTMPPAPTSFVGFKPSAPSSSSAPAPASGGFVPKLDSGASPLGSPFSFAPSKPAASESSTTSEAPKSAFSFGSASSSGTSAPTSSFSFGAPSSSSGSSLFTKPGSSTSASSIFGSSASAFGSSSTPSFGGSSFGANDADKEKDKETDKDKPAGSLFGTGGSSTPFGTGSSTGATTPEKDKSASGTPFSFGSASPGKPSFFAGSSGGFGAPKPGSIGNPVGFGFGSPPRTTPDEPDNTNGPVKSLPFSFGSKPVFGSSSVFGSSAASASEKADTTEGETGTSAEGTPAPDTNGPLLSAMSEHDKEGEGEEDEETVHAIRSKVYKMTKDKEGNAQWGDMGVGVLRLKKHKETGVRRMLLRNSSTGKITINFLIHTGMNASMSDKVVSFIGHEEGNSMPYRIRMKTPTQAKELKDALDREIEFVKSKTPDV</sequence>
<feature type="compositionally biased region" description="Low complexity" evidence="8">
    <location>
        <begin position="220"/>
        <end position="238"/>
    </location>
</feature>
<feature type="compositionally biased region" description="Basic and acidic residues" evidence="8">
    <location>
        <begin position="1"/>
        <end position="14"/>
    </location>
</feature>
<feature type="compositionally biased region" description="Low complexity" evidence="8">
    <location>
        <begin position="108"/>
        <end position="134"/>
    </location>
</feature>
<feature type="region of interest" description="Disordered" evidence="8">
    <location>
        <begin position="215"/>
        <end position="558"/>
    </location>
</feature>
<dbReference type="EMBL" id="ML211639">
    <property type="protein sequence ID" value="TFK81200.1"/>
    <property type="molecule type" value="Genomic_DNA"/>
</dbReference>
<evidence type="ECO:0000313" key="11">
    <source>
        <dbReference type="Proteomes" id="UP000308197"/>
    </source>
</evidence>
<dbReference type="InterPro" id="IPR015007">
    <property type="entry name" value="NUP2/50/61"/>
</dbReference>
<evidence type="ECO:0000313" key="10">
    <source>
        <dbReference type="EMBL" id="TFK81200.1"/>
    </source>
</evidence>
<dbReference type="SMART" id="SM00160">
    <property type="entry name" value="RanBD"/>
    <property type="match status" value="1"/>
</dbReference>
<name>A0A5C3NYU4_9APHY</name>
<dbReference type="FunCoup" id="A0A5C3NYU4">
    <property type="interactions" value="122"/>
</dbReference>
<feature type="compositionally biased region" description="Polar residues" evidence="8">
    <location>
        <begin position="427"/>
        <end position="436"/>
    </location>
</feature>
<feature type="region of interest" description="Disordered" evidence="8">
    <location>
        <begin position="1"/>
        <end position="134"/>
    </location>
</feature>
<feature type="compositionally biased region" description="Basic and acidic residues" evidence="8">
    <location>
        <begin position="382"/>
        <end position="396"/>
    </location>
</feature>
<proteinExistence type="predicted"/>
<feature type="region of interest" description="Disordered" evidence="8">
    <location>
        <begin position="146"/>
        <end position="167"/>
    </location>
</feature>
<dbReference type="GO" id="GO:0005643">
    <property type="term" value="C:nuclear pore"/>
    <property type="evidence" value="ECO:0007669"/>
    <property type="project" value="UniProtKB-SubCell"/>
</dbReference>
<dbReference type="Pfam" id="PF08911">
    <property type="entry name" value="NUP50"/>
    <property type="match status" value="1"/>
</dbReference>
<feature type="compositionally biased region" description="Low complexity" evidence="8">
    <location>
        <begin position="289"/>
        <end position="380"/>
    </location>
</feature>
<feature type="compositionally biased region" description="Low complexity" evidence="8">
    <location>
        <begin position="406"/>
        <end position="420"/>
    </location>
</feature>
<feature type="compositionally biased region" description="Low complexity" evidence="8">
    <location>
        <begin position="260"/>
        <end position="273"/>
    </location>
</feature>
<dbReference type="CDD" id="cd13170">
    <property type="entry name" value="RanBD_NUP50"/>
    <property type="match status" value="1"/>
</dbReference>
<organism evidence="10 11">
    <name type="scientific">Polyporus arcularius HHB13444</name>
    <dbReference type="NCBI Taxonomy" id="1314778"/>
    <lineage>
        <taxon>Eukaryota</taxon>
        <taxon>Fungi</taxon>
        <taxon>Dikarya</taxon>
        <taxon>Basidiomycota</taxon>
        <taxon>Agaricomycotina</taxon>
        <taxon>Agaricomycetes</taxon>
        <taxon>Polyporales</taxon>
        <taxon>Polyporaceae</taxon>
        <taxon>Polyporus</taxon>
    </lineage>
</organism>
<dbReference type="InterPro" id="IPR053074">
    <property type="entry name" value="NPC_Nucleoporin"/>
</dbReference>
<evidence type="ECO:0000256" key="4">
    <source>
        <dbReference type="ARBA" id="ARBA00022927"/>
    </source>
</evidence>
<feature type="compositionally biased region" description="Low complexity" evidence="8">
    <location>
        <begin position="490"/>
        <end position="513"/>
    </location>
</feature>
<keyword evidence="2" id="KW-0813">Transport</keyword>
<evidence type="ECO:0000256" key="1">
    <source>
        <dbReference type="ARBA" id="ARBA00004567"/>
    </source>
</evidence>
<dbReference type="SUPFAM" id="SSF50729">
    <property type="entry name" value="PH domain-like"/>
    <property type="match status" value="1"/>
</dbReference>
<protein>
    <recommendedName>
        <fullName evidence="9">RanBD1 domain-containing protein</fullName>
    </recommendedName>
</protein>
<feature type="compositionally biased region" description="Pro residues" evidence="8">
    <location>
        <begin position="239"/>
        <end position="252"/>
    </location>
</feature>
<feature type="compositionally biased region" description="Low complexity" evidence="8">
    <location>
        <begin position="52"/>
        <end position="97"/>
    </location>
</feature>
<dbReference type="AlphaFoldDB" id="A0A5C3NYU4"/>
<keyword evidence="11" id="KW-1185">Reference proteome</keyword>
<dbReference type="Gene3D" id="2.30.29.30">
    <property type="entry name" value="Pleckstrin-homology domain (PH domain)/Phosphotyrosine-binding domain (PTB)"/>
    <property type="match status" value="1"/>
</dbReference>
<dbReference type="GO" id="GO:0051028">
    <property type="term" value="P:mRNA transport"/>
    <property type="evidence" value="ECO:0007669"/>
    <property type="project" value="UniProtKB-KW"/>
</dbReference>
<dbReference type="PROSITE" id="PS50196">
    <property type="entry name" value="RANBD1"/>
    <property type="match status" value="1"/>
</dbReference>
<dbReference type="InParanoid" id="A0A5C3NYU4"/>